<reference evidence="2 3" key="1">
    <citation type="submission" date="2023-10" db="EMBL/GenBank/DDBJ databases">
        <title>Two novel species belonging to the OM43/NOR5 clade.</title>
        <authorList>
            <person name="Park M."/>
        </authorList>
    </citation>
    <scope>NUCLEOTIDE SEQUENCE [LARGE SCALE GENOMIC DNA]</scope>
    <source>
        <strain evidence="2 3">IMCC43200</strain>
    </source>
</reference>
<feature type="transmembrane region" description="Helical" evidence="1">
    <location>
        <begin position="154"/>
        <end position="172"/>
    </location>
</feature>
<feature type="transmembrane region" description="Helical" evidence="1">
    <location>
        <begin position="88"/>
        <end position="110"/>
    </location>
</feature>
<feature type="transmembrane region" description="Helical" evidence="1">
    <location>
        <begin position="122"/>
        <end position="142"/>
    </location>
</feature>
<dbReference type="EMBL" id="CP136864">
    <property type="protein sequence ID" value="WOJ93791.1"/>
    <property type="molecule type" value="Genomic_DNA"/>
</dbReference>
<evidence type="ECO:0000313" key="2">
    <source>
        <dbReference type="EMBL" id="WOJ93791.1"/>
    </source>
</evidence>
<gene>
    <name evidence="2" type="ORF">R0135_01160</name>
</gene>
<evidence type="ECO:0000313" key="3">
    <source>
        <dbReference type="Proteomes" id="UP001626537"/>
    </source>
</evidence>
<keyword evidence="1" id="KW-1133">Transmembrane helix</keyword>
<feature type="transmembrane region" description="Helical" evidence="1">
    <location>
        <begin position="184"/>
        <end position="202"/>
    </location>
</feature>
<evidence type="ECO:0000256" key="1">
    <source>
        <dbReference type="SAM" id="Phobius"/>
    </source>
</evidence>
<feature type="transmembrane region" description="Helical" evidence="1">
    <location>
        <begin position="55"/>
        <end position="76"/>
    </location>
</feature>
<name>A0ABZ0I3P4_9GAMM</name>
<feature type="transmembrane region" description="Helical" evidence="1">
    <location>
        <begin position="18"/>
        <end position="35"/>
    </location>
</feature>
<accession>A0ABZ0I3P4</accession>
<organism evidence="2 3">
    <name type="scientific">Congregibacter variabilis</name>
    <dbReference type="NCBI Taxonomy" id="3081200"/>
    <lineage>
        <taxon>Bacteria</taxon>
        <taxon>Pseudomonadati</taxon>
        <taxon>Pseudomonadota</taxon>
        <taxon>Gammaproteobacteria</taxon>
        <taxon>Cellvibrionales</taxon>
        <taxon>Halieaceae</taxon>
        <taxon>Congregibacter</taxon>
    </lineage>
</organism>
<proteinExistence type="predicted"/>
<dbReference type="RefSeq" id="WP_407348434.1">
    <property type="nucleotide sequence ID" value="NZ_CP136864.1"/>
</dbReference>
<protein>
    <submittedName>
        <fullName evidence="2">Uncharacterized protein</fullName>
    </submittedName>
</protein>
<keyword evidence="1" id="KW-0812">Transmembrane</keyword>
<keyword evidence="1" id="KW-0472">Membrane</keyword>
<dbReference type="Proteomes" id="UP001626537">
    <property type="component" value="Chromosome"/>
</dbReference>
<keyword evidence="3" id="KW-1185">Reference proteome</keyword>
<sequence length="245" mass="27233">MSSHGISAKESMIEIRRFYLALSLLMAVLATIGFWPQYFRPLMSGGVAADTAIHIHAAVYVGWLGLFIFQCLLVAVGNIRLHRRIGNLGFLYGIGVVVMGLSITIARFTAKLNDGGIAAVEHTSLAPATDMILFSVFFAAAAYSRFNPERHKRLMIVAATSLLIPSIARFVGSFELEPAIRHTVRLLLWLSPIYLAFGYDIYSRRLAHPTYIIGAIVITLFNFRSPLQYTDTWVSITHWLASIVD</sequence>